<gene>
    <name evidence="1" type="ORF">BW34_01905</name>
</gene>
<dbReference type="Proteomes" id="UP000024001">
    <property type="component" value="Unassembled WGS sequence"/>
</dbReference>
<dbReference type="AlphaFoldDB" id="A0A031FSX8"/>
<dbReference type="GeneID" id="91432428"/>
<evidence type="ECO:0008006" key="3">
    <source>
        <dbReference type="Google" id="ProtNLM"/>
    </source>
</evidence>
<dbReference type="NCBIfam" id="TIGR00730">
    <property type="entry name" value="Rossman fold protein, TIGR00730 family"/>
    <property type="match status" value="1"/>
</dbReference>
<dbReference type="InterPro" id="IPR052341">
    <property type="entry name" value="LOG_family_nucleotidases"/>
</dbReference>
<dbReference type="PANTHER" id="PTHR43393:SF2">
    <property type="entry name" value="CYTOKININ RIBOSIDE 5'-MONOPHOSPHATE PHOSPHORIBOHYDROLASE"/>
    <property type="match status" value="1"/>
</dbReference>
<name>A0A031FSX8_9MICO</name>
<organism evidence="1 2">
    <name type="scientific">Microbacterium oleivorans</name>
    <dbReference type="NCBI Taxonomy" id="273677"/>
    <lineage>
        <taxon>Bacteria</taxon>
        <taxon>Bacillati</taxon>
        <taxon>Actinomycetota</taxon>
        <taxon>Actinomycetes</taxon>
        <taxon>Micrococcales</taxon>
        <taxon>Microbacteriaceae</taxon>
        <taxon>Microbacterium</taxon>
    </lineage>
</organism>
<accession>A0A031FSX8</accession>
<sequence>MSPSSASFLDGDVTDAIRTLLTDAGVEEDADLVARILITGVGMGIDDTDRLDLKIASAALSEMRSAFSLFAPYRSSPKVTIFGSARTQPNDPLYRAAADIARALADRGWMVVTGAGPGIMQAAAEGAGPERSLGVSIRLPFEEKPNAVIAEADRVVAMKYFFTRKLMLVKESRGFVCVPGGFGTLDELFELLTLQQTGKAEPTPIVLLDAPGGRFWQGLEDFAADHLIPSGVISPDDLDRVLVTDSVEEAEAEITGFWRNYDSLRWIGSRLVLRLCAEPTDAEVADLSTRFAHLLTSGRIERTAPLRRELQDEDRLALPRLLMDFDRRRVGELHHLIRAVNELDSAPPATPPIEPHAVS</sequence>
<dbReference type="GO" id="GO:0009691">
    <property type="term" value="P:cytokinin biosynthetic process"/>
    <property type="evidence" value="ECO:0007669"/>
    <property type="project" value="InterPro"/>
</dbReference>
<dbReference type="eggNOG" id="COG1611">
    <property type="taxonomic scope" value="Bacteria"/>
</dbReference>
<comment type="caution">
    <text evidence="1">The sequence shown here is derived from an EMBL/GenBank/DDBJ whole genome shotgun (WGS) entry which is preliminary data.</text>
</comment>
<dbReference type="RefSeq" id="WP_036311814.1">
    <property type="nucleotide sequence ID" value="NZ_CP031421.1"/>
</dbReference>
<dbReference type="GO" id="GO:0016787">
    <property type="term" value="F:hydrolase activity"/>
    <property type="evidence" value="ECO:0007669"/>
    <property type="project" value="InterPro"/>
</dbReference>
<dbReference type="Pfam" id="PF03641">
    <property type="entry name" value="Lysine_decarbox"/>
    <property type="match status" value="1"/>
</dbReference>
<dbReference type="GO" id="GO:0005829">
    <property type="term" value="C:cytosol"/>
    <property type="evidence" value="ECO:0007669"/>
    <property type="project" value="TreeGrafter"/>
</dbReference>
<proteinExistence type="predicted"/>
<reference evidence="1 2" key="1">
    <citation type="submission" date="2014-03" db="EMBL/GenBank/DDBJ databases">
        <title>Draft Genome Sequences of 13 Willow Endophytes.</title>
        <authorList>
            <person name="Gan H.Y."/>
            <person name="Gan H.M."/>
            <person name="Savka M.A."/>
            <person name="Hudson A.O."/>
        </authorList>
    </citation>
    <scope>NUCLEOTIDE SEQUENCE [LARGE SCALE GENOMIC DNA]</scope>
    <source>
        <strain evidence="1 2">RIT293</strain>
    </source>
</reference>
<keyword evidence="2" id="KW-1185">Reference proteome</keyword>
<dbReference type="KEGG" id="moo:BWL13_02060"/>
<dbReference type="Gene3D" id="3.40.50.450">
    <property type="match status" value="1"/>
</dbReference>
<dbReference type="InterPro" id="IPR005269">
    <property type="entry name" value="LOG"/>
</dbReference>
<protein>
    <recommendedName>
        <fullName evidence="3">TIGR00730 family Rossman fold protein</fullName>
    </recommendedName>
</protein>
<dbReference type="PATRIC" id="fig|273677.3.peg.1889"/>
<dbReference type="EMBL" id="JFYO01000006">
    <property type="protein sequence ID" value="EZP26705.1"/>
    <property type="molecule type" value="Genomic_DNA"/>
</dbReference>
<dbReference type="OrthoDB" id="9801098at2"/>
<evidence type="ECO:0000313" key="1">
    <source>
        <dbReference type="EMBL" id="EZP26705.1"/>
    </source>
</evidence>
<dbReference type="InterPro" id="IPR031100">
    <property type="entry name" value="LOG_fam"/>
</dbReference>
<evidence type="ECO:0000313" key="2">
    <source>
        <dbReference type="Proteomes" id="UP000024001"/>
    </source>
</evidence>
<dbReference type="SUPFAM" id="SSF102405">
    <property type="entry name" value="MCP/YpsA-like"/>
    <property type="match status" value="1"/>
</dbReference>
<dbReference type="PANTHER" id="PTHR43393">
    <property type="entry name" value="CYTOKININ RIBOSIDE 5'-MONOPHOSPHATE PHOSPHORIBOHYDROLASE"/>
    <property type="match status" value="1"/>
</dbReference>